<keyword evidence="2" id="KW-1185">Reference proteome</keyword>
<sequence>MSNNNFVKICLKNGVKDLFETPEAEVEDLFEIPARGIEYNSSREAYIDKSKLVWFKIDEVKMTIAMSFGDIWSTLQFPDHGSEFQRIKSELTRPS</sequence>
<organism evidence="1 2">
    <name type="scientific">Photobacterium lipolyticum</name>
    <dbReference type="NCBI Taxonomy" id="266810"/>
    <lineage>
        <taxon>Bacteria</taxon>
        <taxon>Pseudomonadati</taxon>
        <taxon>Pseudomonadota</taxon>
        <taxon>Gammaproteobacteria</taxon>
        <taxon>Vibrionales</taxon>
        <taxon>Vibrionaceae</taxon>
        <taxon>Photobacterium</taxon>
    </lineage>
</organism>
<protein>
    <submittedName>
        <fullName evidence="1">Uncharacterized protein</fullName>
    </submittedName>
</protein>
<accession>A0A2T3MSE5</accession>
<gene>
    <name evidence="1" type="ORF">C9I89_20760</name>
</gene>
<dbReference type="RefSeq" id="WP_107285240.1">
    <property type="nucleotide sequence ID" value="NZ_PYMC01000024.1"/>
</dbReference>
<evidence type="ECO:0000313" key="2">
    <source>
        <dbReference type="Proteomes" id="UP000240904"/>
    </source>
</evidence>
<dbReference type="EMBL" id="PYMC01000024">
    <property type="protein sequence ID" value="PSW00644.1"/>
    <property type="molecule type" value="Genomic_DNA"/>
</dbReference>
<dbReference type="Proteomes" id="UP000240904">
    <property type="component" value="Unassembled WGS sequence"/>
</dbReference>
<dbReference type="OrthoDB" id="5831905at2"/>
<reference evidence="1 2" key="1">
    <citation type="submission" date="2018-03" db="EMBL/GenBank/DDBJ databases">
        <title>Whole genome sequencing of Histamine producing bacteria.</title>
        <authorList>
            <person name="Butler K."/>
        </authorList>
    </citation>
    <scope>NUCLEOTIDE SEQUENCE [LARGE SCALE GENOMIC DNA]</scope>
    <source>
        <strain evidence="1 2">DSM 16190</strain>
    </source>
</reference>
<comment type="caution">
    <text evidence="1">The sequence shown here is derived from an EMBL/GenBank/DDBJ whole genome shotgun (WGS) entry which is preliminary data.</text>
</comment>
<name>A0A2T3MSE5_9GAMM</name>
<evidence type="ECO:0000313" key="1">
    <source>
        <dbReference type="EMBL" id="PSW00644.1"/>
    </source>
</evidence>
<dbReference type="AlphaFoldDB" id="A0A2T3MSE5"/>
<proteinExistence type="predicted"/>